<evidence type="ECO:0000313" key="3">
    <source>
        <dbReference type="Proteomes" id="UP000821837"/>
    </source>
</evidence>
<accession>A0A9D4T0F0</accession>
<comment type="caution">
    <text evidence="2">The sequence shown here is derived from an EMBL/GenBank/DDBJ whole genome shotgun (WGS) entry which is preliminary data.</text>
</comment>
<organism evidence="2 3">
    <name type="scientific">Rhipicephalus sanguineus</name>
    <name type="common">Brown dog tick</name>
    <name type="synonym">Ixodes sanguineus</name>
    <dbReference type="NCBI Taxonomy" id="34632"/>
    <lineage>
        <taxon>Eukaryota</taxon>
        <taxon>Metazoa</taxon>
        <taxon>Ecdysozoa</taxon>
        <taxon>Arthropoda</taxon>
        <taxon>Chelicerata</taxon>
        <taxon>Arachnida</taxon>
        <taxon>Acari</taxon>
        <taxon>Parasitiformes</taxon>
        <taxon>Ixodida</taxon>
        <taxon>Ixodoidea</taxon>
        <taxon>Ixodidae</taxon>
        <taxon>Rhipicephalinae</taxon>
        <taxon>Rhipicephalus</taxon>
        <taxon>Rhipicephalus</taxon>
    </lineage>
</organism>
<evidence type="ECO:0000313" key="2">
    <source>
        <dbReference type="EMBL" id="KAH7963299.1"/>
    </source>
</evidence>
<name>A0A9D4T0F0_RHISA</name>
<keyword evidence="1" id="KW-0812">Transmembrane</keyword>
<dbReference type="AlphaFoldDB" id="A0A9D4T0F0"/>
<proteinExistence type="predicted"/>
<dbReference type="Proteomes" id="UP000821837">
    <property type="component" value="Chromosome 3"/>
</dbReference>
<evidence type="ECO:0000256" key="1">
    <source>
        <dbReference type="SAM" id="Phobius"/>
    </source>
</evidence>
<dbReference type="EMBL" id="JABSTV010001249">
    <property type="protein sequence ID" value="KAH7963299.1"/>
    <property type="molecule type" value="Genomic_DNA"/>
</dbReference>
<reference evidence="2" key="2">
    <citation type="submission" date="2021-09" db="EMBL/GenBank/DDBJ databases">
        <authorList>
            <person name="Jia N."/>
            <person name="Wang J."/>
            <person name="Shi W."/>
            <person name="Du L."/>
            <person name="Sun Y."/>
            <person name="Zhan W."/>
            <person name="Jiang J."/>
            <person name="Wang Q."/>
            <person name="Zhang B."/>
            <person name="Ji P."/>
            <person name="Sakyi L.B."/>
            <person name="Cui X."/>
            <person name="Yuan T."/>
            <person name="Jiang B."/>
            <person name="Yang W."/>
            <person name="Lam T.T.-Y."/>
            <person name="Chang Q."/>
            <person name="Ding S."/>
            <person name="Wang X."/>
            <person name="Zhu J."/>
            <person name="Ruan X."/>
            <person name="Zhao L."/>
            <person name="Wei J."/>
            <person name="Que T."/>
            <person name="Du C."/>
            <person name="Cheng J."/>
            <person name="Dai P."/>
            <person name="Han X."/>
            <person name="Huang E."/>
            <person name="Gao Y."/>
            <person name="Liu J."/>
            <person name="Shao H."/>
            <person name="Ye R."/>
            <person name="Li L."/>
            <person name="Wei W."/>
            <person name="Wang X."/>
            <person name="Wang C."/>
            <person name="Huo Q."/>
            <person name="Li W."/>
            <person name="Guo W."/>
            <person name="Chen H."/>
            <person name="Chen S."/>
            <person name="Zhou L."/>
            <person name="Zhou L."/>
            <person name="Ni X."/>
            <person name="Tian J."/>
            <person name="Zhou Y."/>
            <person name="Sheng Y."/>
            <person name="Liu T."/>
            <person name="Pan Y."/>
            <person name="Xia L."/>
            <person name="Li J."/>
            <person name="Zhao F."/>
            <person name="Cao W."/>
        </authorList>
    </citation>
    <scope>NUCLEOTIDE SEQUENCE</scope>
    <source>
        <strain evidence="2">Rsan-2018</strain>
        <tissue evidence="2">Larvae</tissue>
    </source>
</reference>
<reference evidence="2" key="1">
    <citation type="journal article" date="2020" name="Cell">
        <title>Large-Scale Comparative Analyses of Tick Genomes Elucidate Their Genetic Diversity and Vector Capacities.</title>
        <authorList>
            <consortium name="Tick Genome and Microbiome Consortium (TIGMIC)"/>
            <person name="Jia N."/>
            <person name="Wang J."/>
            <person name="Shi W."/>
            <person name="Du L."/>
            <person name="Sun Y."/>
            <person name="Zhan W."/>
            <person name="Jiang J.F."/>
            <person name="Wang Q."/>
            <person name="Zhang B."/>
            <person name="Ji P."/>
            <person name="Bell-Sakyi L."/>
            <person name="Cui X.M."/>
            <person name="Yuan T.T."/>
            <person name="Jiang B.G."/>
            <person name="Yang W.F."/>
            <person name="Lam T.T."/>
            <person name="Chang Q.C."/>
            <person name="Ding S.J."/>
            <person name="Wang X.J."/>
            <person name="Zhu J.G."/>
            <person name="Ruan X.D."/>
            <person name="Zhao L."/>
            <person name="Wei J.T."/>
            <person name="Ye R.Z."/>
            <person name="Que T.C."/>
            <person name="Du C.H."/>
            <person name="Zhou Y.H."/>
            <person name="Cheng J.X."/>
            <person name="Dai P.F."/>
            <person name="Guo W.B."/>
            <person name="Han X.H."/>
            <person name="Huang E.J."/>
            <person name="Li L.F."/>
            <person name="Wei W."/>
            <person name="Gao Y.C."/>
            <person name="Liu J.Z."/>
            <person name="Shao H.Z."/>
            <person name="Wang X."/>
            <person name="Wang C.C."/>
            <person name="Yang T.C."/>
            <person name="Huo Q.B."/>
            <person name="Li W."/>
            <person name="Chen H.Y."/>
            <person name="Chen S.E."/>
            <person name="Zhou L.G."/>
            <person name="Ni X.B."/>
            <person name="Tian J.H."/>
            <person name="Sheng Y."/>
            <person name="Liu T."/>
            <person name="Pan Y.S."/>
            <person name="Xia L.Y."/>
            <person name="Li J."/>
            <person name="Zhao F."/>
            <person name="Cao W.C."/>
        </authorList>
    </citation>
    <scope>NUCLEOTIDE SEQUENCE</scope>
    <source>
        <strain evidence="2">Rsan-2018</strain>
    </source>
</reference>
<dbReference type="VEuPathDB" id="VectorBase:RSAN_031115"/>
<feature type="transmembrane region" description="Helical" evidence="1">
    <location>
        <begin position="26"/>
        <end position="50"/>
    </location>
</feature>
<protein>
    <submittedName>
        <fullName evidence="2">Uncharacterized protein</fullName>
    </submittedName>
</protein>
<sequence length="162" mass="18585">MVRQEDREKLNLIRLDIGDGVYSLSYLWQTLVAFLVSFVVGIPASFYATANDPKKMNPKLICPIVDVLFPYLPERFRRPFRFKLGQDYVAPQLQQQSQRRSQSQASVKTIVPPIDRDPKILGQNVSYIQALTEKLFPGAALHPVEPRRYDSTFTASQYSLHL</sequence>
<keyword evidence="1" id="KW-1133">Transmembrane helix</keyword>
<keyword evidence="1" id="KW-0472">Membrane</keyword>
<keyword evidence="3" id="KW-1185">Reference proteome</keyword>
<gene>
    <name evidence="2" type="ORF">HPB52_020511</name>
</gene>